<dbReference type="GeneID" id="14913564"/>
<dbReference type="KEGG" id="acan:ACA1_092350"/>
<name>L8GI14_ACACF</name>
<dbReference type="RefSeq" id="XP_004334728.1">
    <property type="nucleotide sequence ID" value="XM_004334680.1"/>
</dbReference>
<keyword evidence="1" id="KW-0812">Transmembrane</keyword>
<keyword evidence="3" id="KW-1185">Reference proteome</keyword>
<evidence type="ECO:0000256" key="1">
    <source>
        <dbReference type="SAM" id="Phobius"/>
    </source>
</evidence>
<gene>
    <name evidence="2" type="ORF">ACA1_092350</name>
</gene>
<reference evidence="2 3" key="1">
    <citation type="journal article" date="2013" name="Genome Biol.">
        <title>Genome of Acanthamoeba castellanii highlights extensive lateral gene transfer and early evolution of tyrosine kinase signaling.</title>
        <authorList>
            <person name="Clarke M."/>
            <person name="Lohan A.J."/>
            <person name="Liu B."/>
            <person name="Lagkouvardos I."/>
            <person name="Roy S."/>
            <person name="Zafar N."/>
            <person name="Bertelli C."/>
            <person name="Schilde C."/>
            <person name="Kianianmomeni A."/>
            <person name="Burglin T.R."/>
            <person name="Frech C."/>
            <person name="Turcotte B."/>
            <person name="Kopec K.O."/>
            <person name="Synnott J.M."/>
            <person name="Choo C."/>
            <person name="Paponov I."/>
            <person name="Finkler A."/>
            <person name="Soon Heng Tan C."/>
            <person name="Hutchins A.P."/>
            <person name="Weinmeier T."/>
            <person name="Rattei T."/>
            <person name="Chu J.S."/>
            <person name="Gimenez G."/>
            <person name="Irimia M."/>
            <person name="Rigden D.J."/>
            <person name="Fitzpatrick D.A."/>
            <person name="Lorenzo-Morales J."/>
            <person name="Bateman A."/>
            <person name="Chiu C.H."/>
            <person name="Tang P."/>
            <person name="Hegemann P."/>
            <person name="Fromm H."/>
            <person name="Raoult D."/>
            <person name="Greub G."/>
            <person name="Miranda-Saavedra D."/>
            <person name="Chen N."/>
            <person name="Nash P."/>
            <person name="Ginger M.L."/>
            <person name="Horn M."/>
            <person name="Schaap P."/>
            <person name="Caler L."/>
            <person name="Loftus B."/>
        </authorList>
    </citation>
    <scope>NUCLEOTIDE SEQUENCE [LARGE SCALE GENOMIC DNA]</scope>
    <source>
        <strain evidence="2 3">Neff</strain>
    </source>
</reference>
<keyword evidence="1" id="KW-0472">Membrane</keyword>
<keyword evidence="1" id="KW-1133">Transmembrane helix</keyword>
<evidence type="ECO:0000313" key="2">
    <source>
        <dbReference type="EMBL" id="ELR12715.1"/>
    </source>
</evidence>
<dbReference type="AlphaFoldDB" id="L8GI14"/>
<accession>L8GI14</accession>
<sequence>MLQPWETALSRKLKLVDTMLLVKALRSSPLTSQIWLVCSLLLRRQSVKRKPTSSRSHMPTTRAQGIGTVLLTLAMVLAFGGRPASAQGSCGLLATNTQPDGGRFQVSSVAQELTTTEDCYKTAYVLTSHCRAFLPAVPLAVWRRSFFYTELDNQTQLPNSTFNVNAPAETGGVYTFYSTSPSGIQLFSNTTYWLLLDMSIPQPVTSSQEVPPSNSGAPIALGVYYYFWSGWTSSDVAAKVNITGCPGRIPPPSPSPSASPSCAPAVSPVAKVRSDIDDNDPIASLFKDSERPGKNDVVGVRSSFKDLQLGPETAPVAIDAFVVRTENSTTEAGDVLTTTYYTAGLADNTTSLEQAFAFYDHPTDSQFNATLFTIGANSVKWSVNLTVSTAVPTNNTDGPDNRTMSEPAGDTPLTIRYGLAALSSSVSASLSRNGQVIRRGGEPQAGMTTYYVPLLDDTVTASSSSHSSSLLVAKVEVLDLALVDGAWVPLLSHDVVLANSSAGYLPEYVLVLEFPPFNRSLYYDPSVSLGVLLSRDGSGDTSSDLALIVATSVAIPLAVLFVVAVAVAGVTFLAWRKKQARGHLQRRMAQLRSDV</sequence>
<dbReference type="VEuPathDB" id="AmoebaDB:ACA1_092350"/>
<proteinExistence type="predicted"/>
<evidence type="ECO:0000313" key="3">
    <source>
        <dbReference type="Proteomes" id="UP000011083"/>
    </source>
</evidence>
<dbReference type="Proteomes" id="UP000011083">
    <property type="component" value="Unassembled WGS sequence"/>
</dbReference>
<protein>
    <submittedName>
        <fullName evidence="2">Uncharacterized protein</fullName>
    </submittedName>
</protein>
<dbReference type="EMBL" id="KB008103">
    <property type="protein sequence ID" value="ELR12715.1"/>
    <property type="molecule type" value="Genomic_DNA"/>
</dbReference>
<feature type="transmembrane region" description="Helical" evidence="1">
    <location>
        <begin position="545"/>
        <end position="575"/>
    </location>
</feature>
<organism evidence="2 3">
    <name type="scientific">Acanthamoeba castellanii (strain ATCC 30010 / Neff)</name>
    <dbReference type="NCBI Taxonomy" id="1257118"/>
    <lineage>
        <taxon>Eukaryota</taxon>
        <taxon>Amoebozoa</taxon>
        <taxon>Discosea</taxon>
        <taxon>Longamoebia</taxon>
        <taxon>Centramoebida</taxon>
        <taxon>Acanthamoebidae</taxon>
        <taxon>Acanthamoeba</taxon>
    </lineage>
</organism>